<evidence type="ECO:0000313" key="2">
    <source>
        <dbReference type="Proteomes" id="UP001416858"/>
    </source>
</evidence>
<evidence type="ECO:0000313" key="1">
    <source>
        <dbReference type="EMBL" id="GAA5504726.1"/>
    </source>
</evidence>
<dbReference type="Proteomes" id="UP001416858">
    <property type="component" value="Unassembled WGS sequence"/>
</dbReference>
<proteinExistence type="predicted"/>
<sequence length="76" mass="8984">MDFLVRQWWIRRTRKSIVRLKQQAARDFRYGFQPEPRGCHLLCWRHGAGPVPVAASKTVDIYRAGRPASIRYKTTR</sequence>
<name>A0ABP9VJ79_9BACT</name>
<comment type="caution">
    <text evidence="1">The sequence shown here is derived from an EMBL/GenBank/DDBJ whole genome shotgun (WGS) entry which is preliminary data.</text>
</comment>
<dbReference type="EMBL" id="BAABRO010000001">
    <property type="protein sequence ID" value="GAA5504726.1"/>
    <property type="molecule type" value="Genomic_DNA"/>
</dbReference>
<protein>
    <submittedName>
        <fullName evidence="1">Uncharacterized protein</fullName>
    </submittedName>
</protein>
<keyword evidence="2" id="KW-1185">Reference proteome</keyword>
<organism evidence="1 2">
    <name type="scientific">Novipirellula caenicola</name>
    <dbReference type="NCBI Taxonomy" id="1536901"/>
    <lineage>
        <taxon>Bacteria</taxon>
        <taxon>Pseudomonadati</taxon>
        <taxon>Planctomycetota</taxon>
        <taxon>Planctomycetia</taxon>
        <taxon>Pirellulales</taxon>
        <taxon>Pirellulaceae</taxon>
        <taxon>Novipirellula</taxon>
    </lineage>
</organism>
<accession>A0ABP9VJ79</accession>
<reference evidence="1 2" key="1">
    <citation type="submission" date="2024-02" db="EMBL/GenBank/DDBJ databases">
        <title>Rhodopirellula caenicola NBRC 110016.</title>
        <authorList>
            <person name="Ichikawa N."/>
            <person name="Katano-Makiyama Y."/>
            <person name="Hidaka K."/>
        </authorList>
    </citation>
    <scope>NUCLEOTIDE SEQUENCE [LARGE SCALE GENOMIC DNA]</scope>
    <source>
        <strain evidence="1 2">NBRC 110016</strain>
    </source>
</reference>
<gene>
    <name evidence="1" type="ORF">Rcae01_00165</name>
</gene>